<feature type="compositionally biased region" description="Basic and acidic residues" evidence="1">
    <location>
        <begin position="13"/>
        <end position="23"/>
    </location>
</feature>
<sequence length="223" mass="25080">RYAAELGAQVAEKQARDRRAREEEVMRDRILEEKLRRDRCDDGTDRSGSVMTSRRIIGNPFGREVSEEQARCETERSHKQRQRHVIDIDAEWAEWYSRHPEADRRRNGDVKAKPVIETVAAIDHTDGSGVFEIGNRAEAADPVSKIADGAENEETLDTSSVDEPPHNGSSDPFGGQLEEKSAPPPVGASEESEKLSTQPVLQESDFVLDQLRIEMDNLRADME</sequence>
<evidence type="ECO:0000256" key="1">
    <source>
        <dbReference type="SAM" id="MobiDB-lite"/>
    </source>
</evidence>
<evidence type="ECO:0000313" key="3">
    <source>
        <dbReference type="Proteomes" id="UP000574390"/>
    </source>
</evidence>
<reference evidence="2 3" key="1">
    <citation type="submission" date="2020-04" db="EMBL/GenBank/DDBJ databases">
        <title>Perkinsus olseni comparative genomics.</title>
        <authorList>
            <person name="Bogema D.R."/>
        </authorList>
    </citation>
    <scope>NUCLEOTIDE SEQUENCE [LARGE SCALE GENOMIC DNA]</scope>
    <source>
        <strain evidence="2">ATCC PRA-205</strain>
    </source>
</reference>
<proteinExistence type="predicted"/>
<feature type="non-terminal residue" evidence="2">
    <location>
        <position position="223"/>
    </location>
</feature>
<name>A0A7J6QEI5_PEROL</name>
<dbReference type="EMBL" id="JABANM010030025">
    <property type="protein sequence ID" value="KAF4706979.1"/>
    <property type="molecule type" value="Genomic_DNA"/>
</dbReference>
<feature type="compositionally biased region" description="Basic and acidic residues" evidence="1">
    <location>
        <begin position="64"/>
        <end position="77"/>
    </location>
</feature>
<comment type="caution">
    <text evidence="2">The sequence shown here is derived from an EMBL/GenBank/DDBJ whole genome shotgun (WGS) entry which is preliminary data.</text>
</comment>
<feature type="region of interest" description="Disordered" evidence="1">
    <location>
        <begin position="142"/>
        <end position="208"/>
    </location>
</feature>
<dbReference type="AlphaFoldDB" id="A0A7J6QEI5"/>
<organism evidence="2 3">
    <name type="scientific">Perkinsus olseni</name>
    <name type="common">Perkinsus atlanticus</name>
    <dbReference type="NCBI Taxonomy" id="32597"/>
    <lineage>
        <taxon>Eukaryota</taxon>
        <taxon>Sar</taxon>
        <taxon>Alveolata</taxon>
        <taxon>Perkinsozoa</taxon>
        <taxon>Perkinsea</taxon>
        <taxon>Perkinsida</taxon>
        <taxon>Perkinsidae</taxon>
        <taxon>Perkinsus</taxon>
    </lineage>
</organism>
<dbReference type="Proteomes" id="UP000574390">
    <property type="component" value="Unassembled WGS sequence"/>
</dbReference>
<feature type="region of interest" description="Disordered" evidence="1">
    <location>
        <begin position="39"/>
        <end position="83"/>
    </location>
</feature>
<feature type="non-terminal residue" evidence="2">
    <location>
        <position position="1"/>
    </location>
</feature>
<accession>A0A7J6QEI5</accession>
<gene>
    <name evidence="2" type="ORF">FOZ62_011837</name>
</gene>
<feature type="region of interest" description="Disordered" evidence="1">
    <location>
        <begin position="1"/>
        <end position="23"/>
    </location>
</feature>
<evidence type="ECO:0000313" key="2">
    <source>
        <dbReference type="EMBL" id="KAF4706979.1"/>
    </source>
</evidence>
<protein>
    <submittedName>
        <fullName evidence="2">Uncharacterized protein</fullName>
    </submittedName>
</protein>